<dbReference type="Gene3D" id="3.40.50.10810">
    <property type="entry name" value="Tandem AAA-ATPase domain"/>
    <property type="match status" value="2"/>
</dbReference>
<dbReference type="GO" id="GO:0006281">
    <property type="term" value="P:DNA repair"/>
    <property type="evidence" value="ECO:0007669"/>
    <property type="project" value="TreeGrafter"/>
</dbReference>
<dbReference type="Pfam" id="PF00176">
    <property type="entry name" value="SNF2-rel_dom"/>
    <property type="match status" value="1"/>
</dbReference>
<dbReference type="Proteomes" id="UP001188597">
    <property type="component" value="Unassembled WGS sequence"/>
</dbReference>
<proteinExistence type="predicted"/>
<dbReference type="GO" id="GO:0008094">
    <property type="term" value="F:ATP-dependent activity, acting on DNA"/>
    <property type="evidence" value="ECO:0007669"/>
    <property type="project" value="TreeGrafter"/>
</dbReference>
<evidence type="ECO:0000259" key="5">
    <source>
        <dbReference type="PROSITE" id="PS51192"/>
    </source>
</evidence>
<dbReference type="CDD" id="cd18008">
    <property type="entry name" value="DEXDc_SHPRH-like"/>
    <property type="match status" value="1"/>
</dbReference>
<feature type="compositionally biased region" description="Basic residues" evidence="4">
    <location>
        <begin position="603"/>
        <end position="620"/>
    </location>
</feature>
<feature type="region of interest" description="Disordered" evidence="4">
    <location>
        <begin position="583"/>
        <end position="626"/>
    </location>
</feature>
<evidence type="ECO:0000313" key="6">
    <source>
        <dbReference type="EMBL" id="KAK3004469.1"/>
    </source>
</evidence>
<keyword evidence="1" id="KW-0547">Nucleotide-binding</keyword>
<feature type="domain" description="Helicase ATP-binding" evidence="5">
    <location>
        <begin position="442"/>
        <end position="695"/>
    </location>
</feature>
<accession>A0AA89AI21</accession>
<dbReference type="GO" id="GO:0005524">
    <property type="term" value="F:ATP binding"/>
    <property type="evidence" value="ECO:0007669"/>
    <property type="project" value="UniProtKB-KW"/>
</dbReference>
<dbReference type="GO" id="GO:0005634">
    <property type="term" value="C:nucleus"/>
    <property type="evidence" value="ECO:0007669"/>
    <property type="project" value="TreeGrafter"/>
</dbReference>
<evidence type="ECO:0000256" key="4">
    <source>
        <dbReference type="SAM" id="MobiDB-lite"/>
    </source>
</evidence>
<feature type="region of interest" description="Disordered" evidence="4">
    <location>
        <begin position="133"/>
        <end position="164"/>
    </location>
</feature>
<dbReference type="PANTHER" id="PTHR45626:SF24">
    <property type="entry name" value="HELICASE-LIKE TRANSCRIPTION FACTOR CHR28-RELATED"/>
    <property type="match status" value="1"/>
</dbReference>
<dbReference type="InterPro" id="IPR014001">
    <property type="entry name" value="Helicase_ATP-bd"/>
</dbReference>
<evidence type="ECO:0000313" key="7">
    <source>
        <dbReference type="Proteomes" id="UP001188597"/>
    </source>
</evidence>
<dbReference type="InterPro" id="IPR027417">
    <property type="entry name" value="P-loop_NTPase"/>
</dbReference>
<evidence type="ECO:0000256" key="3">
    <source>
        <dbReference type="ARBA" id="ARBA00022840"/>
    </source>
</evidence>
<keyword evidence="2" id="KW-0378">Hydrolase</keyword>
<dbReference type="InterPro" id="IPR038718">
    <property type="entry name" value="SNF2-like_sf"/>
</dbReference>
<keyword evidence="3" id="KW-0067">ATP-binding</keyword>
<dbReference type="SMART" id="SM00487">
    <property type="entry name" value="DEXDc"/>
    <property type="match status" value="1"/>
</dbReference>
<name>A0AA89AI21_9ASTE</name>
<gene>
    <name evidence="6" type="ORF">RJ639_018470</name>
</gene>
<reference evidence="6" key="1">
    <citation type="submission" date="2022-12" db="EMBL/GenBank/DDBJ databases">
        <title>Draft genome assemblies for two species of Escallonia (Escalloniales).</title>
        <authorList>
            <person name="Chanderbali A."/>
            <person name="Dervinis C."/>
            <person name="Anghel I."/>
            <person name="Soltis D."/>
            <person name="Soltis P."/>
            <person name="Zapata F."/>
        </authorList>
    </citation>
    <scope>NUCLEOTIDE SEQUENCE</scope>
    <source>
        <strain evidence="6">UCBG64.0493</strain>
        <tissue evidence="6">Leaf</tissue>
    </source>
</reference>
<sequence length="886" mass="97436">MVVVRLQEEYARTSRLTGNVIVINTVFRKKMLEKHSFTTMSKLNGVVGRGGLWMPDHVDPLRNLLDSTRRCCSLLSGLVSSFVSGHYPVVVGALLGSSSKQGNHSGVMADTHYIEVSSTDSDSDDWDLEKYRNLDATPPRDTTTSSSTTFLPSRASAPSTSLGGPSAFDGWDTVDYGELHALPPKGPSTSTNARILPPWASNPGTSLMGRREPQHKVRSASYGSSSNFNTNRQAKPQMHIARNGNSMFPTGNGNVAEPIIVSGTENIQQNSRKGGMQTHDTLKRTLPTSLQPSVSSGRPSNLVENVGSNQFRDSHAKSYQSAWPTSSNGMNLMKDQFSMGGDDVVMYDNKGSRVLPSSLMHTKSFATTKHVSSSDPGYRPGVGEEIHSENDERLVYQAAVQVTTKDLHQPKTEASLPEGLLSVPLLRHQKIALQWMQQKEGSLKNTTCLGGILADDQGLGKTISMIALIQYQRSLESKPKPEDQCIQEAEALNLDDDDGGGTSVREIRLGKPSAGTLVVCPASVLRQWARELEEKVADEAKLSVLVYHGGNRTKDPVELASHDVVLTTYSIVTNEVPKLSMVSEEGDDQKNGDYGLSSDFSSNKKRKQVPNASKSRKKGRKGVDNSAIDSDCGTLARVRWLRVILDEAQTIKNHRTQVARACCGLKAKKRWCLSGTPIQNAIDELFSYFRFLRYDPYTKYKSFYNTIKVPIAKDSNIGYMKLQAVLRGIMLRRTKGDFFYFTFSLSWCSLMGREEGGRGGGDRLVVVEAMLFNVLNHDHGHVRCNLSACLMSSISFCAYAAAGTLNQNYANILLLLLRLRQACDHPLLVKGFSTDSVGRDSFKMAKKLPRDMLINLAKHLDTSFAICDVCSVSYPEHILLTLCNVV</sequence>
<dbReference type="SUPFAM" id="SSF52540">
    <property type="entry name" value="P-loop containing nucleoside triphosphate hydrolases"/>
    <property type="match status" value="1"/>
</dbReference>
<feature type="region of interest" description="Disordered" evidence="4">
    <location>
        <begin position="187"/>
        <end position="210"/>
    </location>
</feature>
<dbReference type="GO" id="GO:0016787">
    <property type="term" value="F:hydrolase activity"/>
    <property type="evidence" value="ECO:0007669"/>
    <property type="project" value="UniProtKB-KW"/>
</dbReference>
<organism evidence="6 7">
    <name type="scientific">Escallonia herrerae</name>
    <dbReference type="NCBI Taxonomy" id="1293975"/>
    <lineage>
        <taxon>Eukaryota</taxon>
        <taxon>Viridiplantae</taxon>
        <taxon>Streptophyta</taxon>
        <taxon>Embryophyta</taxon>
        <taxon>Tracheophyta</taxon>
        <taxon>Spermatophyta</taxon>
        <taxon>Magnoliopsida</taxon>
        <taxon>eudicotyledons</taxon>
        <taxon>Gunneridae</taxon>
        <taxon>Pentapetalae</taxon>
        <taxon>asterids</taxon>
        <taxon>campanulids</taxon>
        <taxon>Escalloniales</taxon>
        <taxon>Escalloniaceae</taxon>
        <taxon>Escallonia</taxon>
    </lineage>
</organism>
<dbReference type="AlphaFoldDB" id="A0AA89AI21"/>
<keyword evidence="7" id="KW-1185">Reference proteome</keyword>
<comment type="caution">
    <text evidence="6">The sequence shown here is derived from an EMBL/GenBank/DDBJ whole genome shotgun (WGS) entry which is preliminary data.</text>
</comment>
<dbReference type="EMBL" id="JAVXUP010002250">
    <property type="protein sequence ID" value="KAK3004469.1"/>
    <property type="molecule type" value="Genomic_DNA"/>
</dbReference>
<evidence type="ECO:0000256" key="1">
    <source>
        <dbReference type="ARBA" id="ARBA00022741"/>
    </source>
</evidence>
<dbReference type="InterPro" id="IPR050628">
    <property type="entry name" value="SNF2_RAD54_helicase_TF"/>
</dbReference>
<dbReference type="PROSITE" id="PS51192">
    <property type="entry name" value="HELICASE_ATP_BIND_1"/>
    <property type="match status" value="1"/>
</dbReference>
<protein>
    <recommendedName>
        <fullName evidence="5">Helicase ATP-binding domain-containing protein</fullName>
    </recommendedName>
</protein>
<dbReference type="PANTHER" id="PTHR45626">
    <property type="entry name" value="TRANSCRIPTION TERMINATION FACTOR 2-RELATED"/>
    <property type="match status" value="1"/>
</dbReference>
<evidence type="ECO:0000256" key="2">
    <source>
        <dbReference type="ARBA" id="ARBA00022801"/>
    </source>
</evidence>
<dbReference type="InterPro" id="IPR000330">
    <property type="entry name" value="SNF2_N"/>
</dbReference>